<evidence type="ECO:0000256" key="1">
    <source>
        <dbReference type="SAM" id="MobiDB-lite"/>
    </source>
</evidence>
<gene>
    <name evidence="2" type="ORF">SAMN06265222_105195</name>
</gene>
<organism evidence="2 3">
    <name type="scientific">Neorhodopirellula lusitana</name>
    <dbReference type="NCBI Taxonomy" id="445327"/>
    <lineage>
        <taxon>Bacteria</taxon>
        <taxon>Pseudomonadati</taxon>
        <taxon>Planctomycetota</taxon>
        <taxon>Planctomycetia</taxon>
        <taxon>Pirellulales</taxon>
        <taxon>Pirellulaceae</taxon>
        <taxon>Neorhodopirellula</taxon>
    </lineage>
</organism>
<sequence>MCESFRPVIVRSARPVFRSSRAAAKCVFALVGSFCLALIYGASPVLAQSSGFEKPPIDYLNTVVHDPVANLAEKLASGTAELAFDQQHGYLPAVLEALKVPTSSQVLVFSKTSLQLNRISPRRPRSLFFNDDVYVGYCQQGDVLEFAATDAKQGAIFYTLGNSEEQPEPKFVRDRGGCLSCHASSRTQNVPGYLVRSVFADAAGRPKFGSGTYTTDHTSDFKERWGGWYVTGSHGDMRHMGNVICKGDEGEIDRESGANRTDLGDSIRLESFLTPHSDIVALMVLEHQTQMHNAIAAANYETRQALHQSYQMNELLERPAGHISDSANRRIDSSVDQVLEYLLFCDEFALTSPVSGSSNFEKEFQERGLRDSQGRSLRDFDLQTRMFRYPCSYLIYNDSFEALPDEVRSRIVTKLTAILEGDDTSPEYAHLTPMMRAEILGILQETHPLFQAQGHTASLQKEVSEGGKEGHRLDATSPGIRVVR</sequence>
<feature type="region of interest" description="Disordered" evidence="1">
    <location>
        <begin position="464"/>
        <end position="484"/>
    </location>
</feature>
<proteinExistence type="predicted"/>
<dbReference type="RefSeq" id="WP_283432659.1">
    <property type="nucleotide sequence ID" value="NZ_FXUG01000005.1"/>
</dbReference>
<accession>A0ABY1Q650</accession>
<comment type="caution">
    <text evidence="2">The sequence shown here is derived from an EMBL/GenBank/DDBJ whole genome shotgun (WGS) entry which is preliminary data.</text>
</comment>
<dbReference type="EMBL" id="FXUG01000005">
    <property type="protein sequence ID" value="SMP56711.1"/>
    <property type="molecule type" value="Genomic_DNA"/>
</dbReference>
<protein>
    <submittedName>
        <fullName evidence="2">Uncharacterized protein</fullName>
    </submittedName>
</protein>
<name>A0ABY1Q650_9BACT</name>
<evidence type="ECO:0000313" key="3">
    <source>
        <dbReference type="Proteomes" id="UP001158067"/>
    </source>
</evidence>
<dbReference type="Proteomes" id="UP001158067">
    <property type="component" value="Unassembled WGS sequence"/>
</dbReference>
<reference evidence="2 3" key="1">
    <citation type="submission" date="2017-05" db="EMBL/GenBank/DDBJ databases">
        <authorList>
            <person name="Varghese N."/>
            <person name="Submissions S."/>
        </authorList>
    </citation>
    <scope>NUCLEOTIDE SEQUENCE [LARGE SCALE GENOMIC DNA]</scope>
    <source>
        <strain evidence="2 3">DSM 25457</strain>
    </source>
</reference>
<evidence type="ECO:0000313" key="2">
    <source>
        <dbReference type="EMBL" id="SMP56711.1"/>
    </source>
</evidence>
<keyword evidence="3" id="KW-1185">Reference proteome</keyword>
<feature type="compositionally biased region" description="Basic and acidic residues" evidence="1">
    <location>
        <begin position="464"/>
        <end position="474"/>
    </location>
</feature>